<evidence type="ECO:0000313" key="2">
    <source>
        <dbReference type="EMBL" id="PRY19238.1"/>
    </source>
</evidence>
<dbReference type="EMBL" id="PVZG01000036">
    <property type="protein sequence ID" value="PRY19238.1"/>
    <property type="molecule type" value="Genomic_DNA"/>
</dbReference>
<comment type="caution">
    <text evidence="2">The sequence shown here is derived from an EMBL/GenBank/DDBJ whole genome shotgun (WGS) entry which is preliminary data.</text>
</comment>
<sequence>KTTDVTHSQIVELITSGRSGNLGLPPEKPAAELNGAVDITPGGPL</sequence>
<feature type="region of interest" description="Disordered" evidence="1">
    <location>
        <begin position="17"/>
        <end position="45"/>
    </location>
</feature>
<reference evidence="2 3" key="1">
    <citation type="submission" date="2018-03" db="EMBL/GenBank/DDBJ databases">
        <title>Genomic Encyclopedia of Archaeal and Bacterial Type Strains, Phase II (KMG-II): from individual species to whole genera.</title>
        <authorList>
            <person name="Goeker M."/>
        </authorList>
    </citation>
    <scope>NUCLEOTIDE SEQUENCE [LARGE SCALE GENOMIC DNA]</scope>
    <source>
        <strain evidence="2 3">DSM 45348</strain>
    </source>
</reference>
<proteinExistence type="predicted"/>
<accession>A0A2T0RDJ2</accession>
<evidence type="ECO:0000313" key="3">
    <source>
        <dbReference type="Proteomes" id="UP000239209"/>
    </source>
</evidence>
<dbReference type="Proteomes" id="UP000239209">
    <property type="component" value="Unassembled WGS sequence"/>
</dbReference>
<organism evidence="2 3">
    <name type="scientific">Pseudosporangium ferrugineum</name>
    <dbReference type="NCBI Taxonomy" id="439699"/>
    <lineage>
        <taxon>Bacteria</taxon>
        <taxon>Bacillati</taxon>
        <taxon>Actinomycetota</taxon>
        <taxon>Actinomycetes</taxon>
        <taxon>Micromonosporales</taxon>
        <taxon>Micromonosporaceae</taxon>
        <taxon>Pseudosporangium</taxon>
    </lineage>
</organism>
<gene>
    <name evidence="2" type="ORF">CLV70_1361</name>
</gene>
<evidence type="ECO:0000256" key="1">
    <source>
        <dbReference type="SAM" id="MobiDB-lite"/>
    </source>
</evidence>
<protein>
    <submittedName>
        <fullName evidence="2">Uncharacterized protein</fullName>
    </submittedName>
</protein>
<feature type="non-terminal residue" evidence="2">
    <location>
        <position position="1"/>
    </location>
</feature>
<dbReference type="AlphaFoldDB" id="A0A2T0RDJ2"/>
<name>A0A2T0RDJ2_9ACTN</name>
<keyword evidence="3" id="KW-1185">Reference proteome</keyword>